<dbReference type="InterPro" id="IPR011990">
    <property type="entry name" value="TPR-like_helical_dom_sf"/>
</dbReference>
<reference evidence="2 3" key="1">
    <citation type="submission" date="2021-03" db="EMBL/GenBank/DDBJ databases">
        <title>Fibrella sp. HMF5405 genome sequencing and assembly.</title>
        <authorList>
            <person name="Kang H."/>
            <person name="Kim H."/>
            <person name="Bae S."/>
            <person name="Joh K."/>
        </authorList>
    </citation>
    <scope>NUCLEOTIDE SEQUENCE [LARGE SCALE GENOMIC DNA]</scope>
    <source>
        <strain evidence="2 3">HMF5405</strain>
    </source>
</reference>
<dbReference type="PANTHER" id="PTHR12558">
    <property type="entry name" value="CELL DIVISION CYCLE 16,23,27"/>
    <property type="match status" value="1"/>
</dbReference>
<organism evidence="2 3">
    <name type="scientific">Fibrella forsythiae</name>
    <dbReference type="NCBI Taxonomy" id="2817061"/>
    <lineage>
        <taxon>Bacteria</taxon>
        <taxon>Pseudomonadati</taxon>
        <taxon>Bacteroidota</taxon>
        <taxon>Cytophagia</taxon>
        <taxon>Cytophagales</taxon>
        <taxon>Spirosomataceae</taxon>
        <taxon>Fibrella</taxon>
    </lineage>
</organism>
<dbReference type="InterPro" id="IPR019734">
    <property type="entry name" value="TPR_rpt"/>
</dbReference>
<dbReference type="Pfam" id="PF13432">
    <property type="entry name" value="TPR_16"/>
    <property type="match status" value="2"/>
</dbReference>
<evidence type="ECO:0000313" key="3">
    <source>
        <dbReference type="Proteomes" id="UP000664628"/>
    </source>
</evidence>
<keyword evidence="3" id="KW-1185">Reference proteome</keyword>
<sequence>MPLIFTSCSPLTLPFAGVRKLWPSLLVGLCLSLPATTLAQRKTVPALSQPTPVTAIDNGAIAQPAVKSDKAVAEETEFTDAYRFLLVDEPTKAITALEKMVAKNPANAATQYALASAMIKAGKTTEALPYAQKAYQLDKNNAYYLLQVAELYVKQKRYPEAEELYESLLAKGSETIEYGVELAAIYLFDDKPDKALATYDRVEKAMGLNEEITHQKQRIYLKQNKVDKAIEEAEKLIASEPADPEFLVEGAELLMANDRVPLATTWLERALKLSPDNPQANMMLADIYRKQGNLDKSNQAIQKVFANPNLEAGLKARILSSYVGTSGDSPAAKQDALKMAQELTRQSPNDAKAQVMLADLLMQQGQKAEARDAYVRAARLDPSTYEVWGAIVQLDGELAQVDSILVHTEKALEVFPNQGLLWYSNGSANLYKRRYQEAVDALEESRKLLAGSNGKLLVEINGELGDAYNGIRDYVHSDEAYEAALKADPINDRVLNNYSYFLSLRKENLPRAKTMSTKLAELHPTNATYLDTHAWVLYVMKDYAGAKKFLEKAIQSDPEHVSGTILEHYGDVLFQLGDKAKALEQWKLARQKGEASDRLDQKIAGGKLYE</sequence>
<proteinExistence type="predicted"/>
<dbReference type="SMART" id="SM00028">
    <property type="entry name" value="TPR"/>
    <property type="match status" value="8"/>
</dbReference>
<dbReference type="Proteomes" id="UP000664628">
    <property type="component" value="Unassembled WGS sequence"/>
</dbReference>
<evidence type="ECO:0000256" key="1">
    <source>
        <dbReference type="PROSITE-ProRule" id="PRU00339"/>
    </source>
</evidence>
<dbReference type="Pfam" id="PF13181">
    <property type="entry name" value="TPR_8"/>
    <property type="match status" value="2"/>
</dbReference>
<protein>
    <submittedName>
        <fullName evidence="2">Tetratricopeptide repeat protein</fullName>
    </submittedName>
</protein>
<dbReference type="PROSITE" id="PS50005">
    <property type="entry name" value="TPR"/>
    <property type="match status" value="2"/>
</dbReference>
<feature type="repeat" description="TPR" evidence="1">
    <location>
        <begin position="351"/>
        <end position="384"/>
    </location>
</feature>
<evidence type="ECO:0000313" key="2">
    <source>
        <dbReference type="EMBL" id="MBO0949621.1"/>
    </source>
</evidence>
<dbReference type="RefSeq" id="WP_207329569.1">
    <property type="nucleotide sequence ID" value="NZ_JAFMYW010000003.1"/>
</dbReference>
<accession>A0ABS3JJL8</accession>
<gene>
    <name evidence="2" type="ORF">J2I46_13575</name>
</gene>
<dbReference type="SUPFAM" id="SSF48452">
    <property type="entry name" value="TPR-like"/>
    <property type="match status" value="3"/>
</dbReference>
<dbReference type="EMBL" id="JAFMYW010000003">
    <property type="protein sequence ID" value="MBO0949621.1"/>
    <property type="molecule type" value="Genomic_DNA"/>
</dbReference>
<name>A0ABS3JJL8_9BACT</name>
<keyword evidence="1" id="KW-0802">TPR repeat</keyword>
<dbReference type="Pfam" id="PF14559">
    <property type="entry name" value="TPR_19"/>
    <property type="match status" value="1"/>
</dbReference>
<comment type="caution">
    <text evidence="2">The sequence shown here is derived from an EMBL/GenBank/DDBJ whole genome shotgun (WGS) entry which is preliminary data.</text>
</comment>
<dbReference type="Gene3D" id="1.25.40.10">
    <property type="entry name" value="Tetratricopeptide repeat domain"/>
    <property type="match status" value="3"/>
</dbReference>
<dbReference type="PANTHER" id="PTHR12558:SF13">
    <property type="entry name" value="CELL DIVISION CYCLE PROTEIN 27 HOMOLOG"/>
    <property type="match status" value="1"/>
</dbReference>
<feature type="repeat" description="TPR" evidence="1">
    <location>
        <begin position="108"/>
        <end position="141"/>
    </location>
</feature>